<dbReference type="Gene3D" id="3.40.50.720">
    <property type="entry name" value="NAD(P)-binding Rossmann-like Domain"/>
    <property type="match status" value="1"/>
</dbReference>
<keyword evidence="2" id="KW-0413">Isomerase</keyword>
<protein>
    <submittedName>
        <fullName evidence="2">UDP-glucose 4-epimerase</fullName>
        <ecNumber evidence="2">5.1.3.2</ecNumber>
    </submittedName>
</protein>
<dbReference type="PRINTS" id="PR01713">
    <property type="entry name" value="NUCEPIMERASE"/>
</dbReference>
<dbReference type="RefSeq" id="WP_036947052.1">
    <property type="nucleotide sequence ID" value="NZ_KN050764.1"/>
</dbReference>
<dbReference type="EC" id="5.1.3.2" evidence="2"/>
<keyword evidence="3" id="KW-1185">Reference proteome</keyword>
<accession>A0A0L6JM43</accession>
<dbReference type="Pfam" id="PF01370">
    <property type="entry name" value="Epimerase"/>
    <property type="match status" value="1"/>
</dbReference>
<dbReference type="PATRIC" id="fig|398512.5.peg.2178"/>
<dbReference type="OrthoDB" id="142826at2"/>
<dbReference type="SUPFAM" id="SSF51735">
    <property type="entry name" value="NAD(P)-binding Rossmann-fold domains"/>
    <property type="match status" value="1"/>
</dbReference>
<dbReference type="AlphaFoldDB" id="A0A0L6JM43"/>
<dbReference type="InterPro" id="IPR050177">
    <property type="entry name" value="Lipid_A_modif_metabolic_enz"/>
</dbReference>
<organism evidence="2 3">
    <name type="scientific">Pseudobacteroides cellulosolvens ATCC 35603 = DSM 2933</name>
    <dbReference type="NCBI Taxonomy" id="398512"/>
    <lineage>
        <taxon>Bacteria</taxon>
        <taxon>Bacillati</taxon>
        <taxon>Bacillota</taxon>
        <taxon>Clostridia</taxon>
        <taxon>Eubacteriales</taxon>
        <taxon>Oscillospiraceae</taxon>
        <taxon>Pseudobacteroides</taxon>
    </lineage>
</organism>
<feature type="domain" description="NAD-dependent epimerase/dehydratase" evidence="1">
    <location>
        <begin position="5"/>
        <end position="242"/>
    </location>
</feature>
<proteinExistence type="predicted"/>
<evidence type="ECO:0000313" key="2">
    <source>
        <dbReference type="EMBL" id="KNY26823.1"/>
    </source>
</evidence>
<evidence type="ECO:0000259" key="1">
    <source>
        <dbReference type="Pfam" id="PF01370"/>
    </source>
</evidence>
<dbReference type="CDD" id="cd05256">
    <property type="entry name" value="UDP_AE_SDR_e"/>
    <property type="match status" value="1"/>
</dbReference>
<dbReference type="PANTHER" id="PTHR43245:SF13">
    <property type="entry name" value="UDP-D-APIOSE_UDP-D-XYLOSE SYNTHASE 2"/>
    <property type="match status" value="1"/>
</dbReference>
<dbReference type="eggNOG" id="COG0451">
    <property type="taxonomic scope" value="Bacteria"/>
</dbReference>
<dbReference type="STRING" id="398512.Bccel_2088"/>
<name>A0A0L6JM43_9FIRM</name>
<gene>
    <name evidence="2" type="ORF">Bccel_2088</name>
</gene>
<sequence length="323" mass="35859">MASYLVTGGAGFIGSNIVEKLVIDGHKVRVVDNLATGKIENINDFINDIEFIKGDLADFIVAKRAVEKMEYIIHQAAIPSVPFSIENPIKANESMVTATVNLFKAAVESGCTKRIVQAVSAAAYGNNPKLPKQEDMLPEPVSPYAAAKLMQEYYARAFYSSYDLEIVSLRYFNVFGPKQDPKSPYSGVVSIFLSKMLRGERPTIFGDGSTSRDFVFVEDIVTANLQALLCKWTGNSEVINIGRGESISLNELVMLFNDILEVNIEPLYESERIGDIKHSIADISKAERILGFKPSESLKYGLRKLILWYKMNMDQDSKVKASC</sequence>
<dbReference type="PANTHER" id="PTHR43245">
    <property type="entry name" value="BIFUNCTIONAL POLYMYXIN RESISTANCE PROTEIN ARNA"/>
    <property type="match status" value="1"/>
</dbReference>
<dbReference type="InterPro" id="IPR001509">
    <property type="entry name" value="Epimerase_deHydtase"/>
</dbReference>
<comment type="caution">
    <text evidence="2">The sequence shown here is derived from an EMBL/GenBank/DDBJ whole genome shotgun (WGS) entry which is preliminary data.</text>
</comment>
<dbReference type="Gene3D" id="3.90.25.10">
    <property type="entry name" value="UDP-galactose 4-epimerase, domain 1"/>
    <property type="match status" value="1"/>
</dbReference>
<dbReference type="GO" id="GO:0003978">
    <property type="term" value="F:UDP-glucose 4-epimerase activity"/>
    <property type="evidence" value="ECO:0007669"/>
    <property type="project" value="UniProtKB-EC"/>
</dbReference>
<dbReference type="EMBL" id="LGTC01000001">
    <property type="protein sequence ID" value="KNY26823.1"/>
    <property type="molecule type" value="Genomic_DNA"/>
</dbReference>
<dbReference type="InterPro" id="IPR036291">
    <property type="entry name" value="NAD(P)-bd_dom_sf"/>
</dbReference>
<reference evidence="3" key="1">
    <citation type="submission" date="2015-07" db="EMBL/GenBank/DDBJ databases">
        <title>Near-Complete Genome Sequence of the Cellulolytic Bacterium Bacteroides (Pseudobacteroides) cellulosolvens ATCC 35603.</title>
        <authorList>
            <person name="Dassa B."/>
            <person name="Utturkar S.M."/>
            <person name="Klingeman D.M."/>
            <person name="Hurt R.A."/>
            <person name="Keller M."/>
            <person name="Xu J."/>
            <person name="Reddy Y.H.K."/>
            <person name="Borovok I."/>
            <person name="Grinberg I.R."/>
            <person name="Lamed R."/>
            <person name="Zhivin O."/>
            <person name="Bayer E.A."/>
            <person name="Brown S.D."/>
        </authorList>
    </citation>
    <scope>NUCLEOTIDE SEQUENCE [LARGE SCALE GENOMIC DNA]</scope>
    <source>
        <strain evidence="3">DSM 2933</strain>
    </source>
</reference>
<dbReference type="Proteomes" id="UP000036923">
    <property type="component" value="Unassembled WGS sequence"/>
</dbReference>
<evidence type="ECO:0000313" key="3">
    <source>
        <dbReference type="Proteomes" id="UP000036923"/>
    </source>
</evidence>